<evidence type="ECO:0000313" key="2">
    <source>
        <dbReference type="EMBL" id="KAF2239864.1"/>
    </source>
</evidence>
<feature type="compositionally biased region" description="Polar residues" evidence="1">
    <location>
        <begin position="1"/>
        <end position="11"/>
    </location>
</feature>
<keyword evidence="3" id="KW-1185">Reference proteome</keyword>
<dbReference type="AlphaFoldDB" id="A0A6A6HNZ3"/>
<feature type="compositionally biased region" description="Basic and acidic residues" evidence="1">
    <location>
        <begin position="57"/>
        <end position="72"/>
    </location>
</feature>
<organism evidence="2 3">
    <name type="scientific">Viridothelium virens</name>
    <name type="common">Speckled blister lichen</name>
    <name type="synonym">Trypethelium virens</name>
    <dbReference type="NCBI Taxonomy" id="1048519"/>
    <lineage>
        <taxon>Eukaryota</taxon>
        <taxon>Fungi</taxon>
        <taxon>Dikarya</taxon>
        <taxon>Ascomycota</taxon>
        <taxon>Pezizomycotina</taxon>
        <taxon>Dothideomycetes</taxon>
        <taxon>Dothideomycetes incertae sedis</taxon>
        <taxon>Trypetheliales</taxon>
        <taxon>Trypetheliaceae</taxon>
        <taxon>Viridothelium</taxon>
    </lineage>
</organism>
<feature type="region of interest" description="Disordered" evidence="1">
    <location>
        <begin position="1"/>
        <end position="81"/>
    </location>
</feature>
<dbReference type="Proteomes" id="UP000800092">
    <property type="component" value="Unassembled WGS sequence"/>
</dbReference>
<sequence>MASSDSHNGDQTAREEIQENQCRELSESRRRLKRRWEAREASPDTSLGRYQRGKERKTRDREDRIRLFEDRGKNRKKSKGTSLDIVVYEESEQQQFVAWFVHLIDWAPIYNDYDQENVEVGLDGQATEPLQQDPTGHVSAKAEEDRSSADNERQIPNTAVHVVQQMGPNVQEQPPPTIPSLFGPFSTEANVVPLAAFDRNRLNGHGLR</sequence>
<feature type="compositionally biased region" description="Basic and acidic residues" evidence="1">
    <location>
        <begin position="140"/>
        <end position="153"/>
    </location>
</feature>
<proteinExistence type="predicted"/>
<evidence type="ECO:0000256" key="1">
    <source>
        <dbReference type="SAM" id="MobiDB-lite"/>
    </source>
</evidence>
<gene>
    <name evidence="2" type="ORF">EV356DRAFT_495678</name>
</gene>
<evidence type="ECO:0000313" key="3">
    <source>
        <dbReference type="Proteomes" id="UP000800092"/>
    </source>
</evidence>
<reference evidence="2" key="1">
    <citation type="journal article" date="2020" name="Stud. Mycol.">
        <title>101 Dothideomycetes genomes: a test case for predicting lifestyles and emergence of pathogens.</title>
        <authorList>
            <person name="Haridas S."/>
            <person name="Albert R."/>
            <person name="Binder M."/>
            <person name="Bloem J."/>
            <person name="Labutti K."/>
            <person name="Salamov A."/>
            <person name="Andreopoulos B."/>
            <person name="Baker S."/>
            <person name="Barry K."/>
            <person name="Bills G."/>
            <person name="Bluhm B."/>
            <person name="Cannon C."/>
            <person name="Castanera R."/>
            <person name="Culley D."/>
            <person name="Daum C."/>
            <person name="Ezra D."/>
            <person name="Gonzalez J."/>
            <person name="Henrissat B."/>
            <person name="Kuo A."/>
            <person name="Liang C."/>
            <person name="Lipzen A."/>
            <person name="Lutzoni F."/>
            <person name="Magnuson J."/>
            <person name="Mondo S."/>
            <person name="Nolan M."/>
            <person name="Ohm R."/>
            <person name="Pangilinan J."/>
            <person name="Park H.-J."/>
            <person name="Ramirez L."/>
            <person name="Alfaro M."/>
            <person name="Sun H."/>
            <person name="Tritt A."/>
            <person name="Yoshinaga Y."/>
            <person name="Zwiers L.-H."/>
            <person name="Turgeon B."/>
            <person name="Goodwin S."/>
            <person name="Spatafora J."/>
            <person name="Crous P."/>
            <person name="Grigoriev I."/>
        </authorList>
    </citation>
    <scope>NUCLEOTIDE SEQUENCE</scope>
    <source>
        <strain evidence="2">Tuck. ex Michener</strain>
    </source>
</reference>
<name>A0A6A6HNZ3_VIRVR</name>
<protein>
    <submittedName>
        <fullName evidence="2">Uncharacterized protein</fullName>
    </submittedName>
</protein>
<feature type="region of interest" description="Disordered" evidence="1">
    <location>
        <begin position="126"/>
        <end position="153"/>
    </location>
</feature>
<feature type="compositionally biased region" description="Basic and acidic residues" evidence="1">
    <location>
        <begin position="12"/>
        <end position="42"/>
    </location>
</feature>
<dbReference type="EMBL" id="ML991771">
    <property type="protein sequence ID" value="KAF2239864.1"/>
    <property type="molecule type" value="Genomic_DNA"/>
</dbReference>
<accession>A0A6A6HNZ3</accession>